<name>A0ABS9KLV6_9BACT</name>
<dbReference type="EMBL" id="JAKLTR010000002">
    <property type="protein sequence ID" value="MCG2613245.1"/>
    <property type="molecule type" value="Genomic_DNA"/>
</dbReference>
<dbReference type="InterPro" id="IPR032675">
    <property type="entry name" value="LRR_dom_sf"/>
</dbReference>
<dbReference type="Proteomes" id="UP001165367">
    <property type="component" value="Unassembled WGS sequence"/>
</dbReference>
<dbReference type="RefSeq" id="WP_237868474.1">
    <property type="nucleotide sequence ID" value="NZ_JAKLTR010000002.1"/>
</dbReference>
<comment type="caution">
    <text evidence="1">The sequence shown here is derived from an EMBL/GenBank/DDBJ whole genome shotgun (WGS) entry which is preliminary data.</text>
</comment>
<evidence type="ECO:0000313" key="1">
    <source>
        <dbReference type="EMBL" id="MCG2613245.1"/>
    </source>
</evidence>
<reference evidence="1" key="1">
    <citation type="submission" date="2022-01" db="EMBL/GenBank/DDBJ databases">
        <authorList>
            <person name="Jo J.-H."/>
            <person name="Im W.-T."/>
        </authorList>
    </citation>
    <scope>NUCLEOTIDE SEQUENCE</scope>
    <source>
        <strain evidence="1">NA20</strain>
    </source>
</reference>
<sequence>MARKNKRLVHLFGNMAKSMEPYYHQLDLRAVDELTDEAFAYIMPNVKGVNMLDLNEAEIGNESIELLTKLEYVKELRIKGCRSIDNGCIGSLNKINGLEFIHARYTGITIDGLLQLTGHPGMKTLMFSNDANEDLREKMLQLRSLMPACEFVIDAKGYYFDEEPNYPT</sequence>
<proteinExistence type="predicted"/>
<evidence type="ECO:0000313" key="2">
    <source>
        <dbReference type="Proteomes" id="UP001165367"/>
    </source>
</evidence>
<organism evidence="1 2">
    <name type="scientific">Terrimonas ginsenosidimutans</name>
    <dbReference type="NCBI Taxonomy" id="2908004"/>
    <lineage>
        <taxon>Bacteria</taxon>
        <taxon>Pseudomonadati</taxon>
        <taxon>Bacteroidota</taxon>
        <taxon>Chitinophagia</taxon>
        <taxon>Chitinophagales</taxon>
        <taxon>Chitinophagaceae</taxon>
        <taxon>Terrimonas</taxon>
    </lineage>
</organism>
<protein>
    <submittedName>
        <fullName evidence="1">Uncharacterized protein</fullName>
    </submittedName>
</protein>
<dbReference type="Gene3D" id="3.80.10.10">
    <property type="entry name" value="Ribonuclease Inhibitor"/>
    <property type="match status" value="1"/>
</dbReference>
<keyword evidence="2" id="KW-1185">Reference proteome</keyword>
<accession>A0ABS9KLV6</accession>
<gene>
    <name evidence="1" type="ORF">LZZ85_03100</name>
</gene>
<dbReference type="SUPFAM" id="SSF52047">
    <property type="entry name" value="RNI-like"/>
    <property type="match status" value="1"/>
</dbReference>